<accession>A0A3M9MLP4</accession>
<reference evidence="2 3" key="1">
    <citation type="submission" date="2018-11" db="EMBL/GenBank/DDBJ databases">
        <title>Rufibacter latericius sp. nov., isolated from water in Baiyang Lake.</title>
        <authorList>
            <person name="Yang Y."/>
        </authorList>
    </citation>
    <scope>NUCLEOTIDE SEQUENCE [LARGE SCALE GENOMIC DNA]</scope>
    <source>
        <strain evidence="2 3">R-22-1c-1</strain>
    </source>
</reference>
<dbReference type="RefSeq" id="WP_123127150.1">
    <property type="nucleotide sequence ID" value="NZ_RJJD01000007.1"/>
</dbReference>
<protein>
    <submittedName>
        <fullName evidence="2">Uncharacterized protein</fullName>
    </submittedName>
</protein>
<gene>
    <name evidence="2" type="ORF">EFB08_11675</name>
</gene>
<proteinExistence type="predicted"/>
<evidence type="ECO:0000256" key="1">
    <source>
        <dbReference type="SAM" id="MobiDB-lite"/>
    </source>
</evidence>
<dbReference type="Proteomes" id="UP000272117">
    <property type="component" value="Unassembled WGS sequence"/>
</dbReference>
<evidence type="ECO:0000313" key="3">
    <source>
        <dbReference type="Proteomes" id="UP000272117"/>
    </source>
</evidence>
<feature type="compositionally biased region" description="Basic residues" evidence="1">
    <location>
        <begin position="1"/>
        <end position="14"/>
    </location>
</feature>
<dbReference type="AlphaFoldDB" id="A0A3M9MLP4"/>
<sequence>MRLGRIKNKKKKAAPKGETRAEMDGKSLYYRGNAERERCNQETLQDFSFCFRPLLPKEAPNQVARLETPFFIPVTPNRLKAPIRQMELVQEGIRTQLPLYFLFTTSIKGK</sequence>
<organism evidence="2 3">
    <name type="scientific">Rufibacter latericius</name>
    <dbReference type="NCBI Taxonomy" id="2487040"/>
    <lineage>
        <taxon>Bacteria</taxon>
        <taxon>Pseudomonadati</taxon>
        <taxon>Bacteroidota</taxon>
        <taxon>Cytophagia</taxon>
        <taxon>Cytophagales</taxon>
        <taxon>Hymenobacteraceae</taxon>
        <taxon>Rufibacter</taxon>
    </lineage>
</organism>
<evidence type="ECO:0000313" key="2">
    <source>
        <dbReference type="EMBL" id="RNI26470.1"/>
    </source>
</evidence>
<name>A0A3M9MLP4_9BACT</name>
<feature type="region of interest" description="Disordered" evidence="1">
    <location>
        <begin position="1"/>
        <end position="21"/>
    </location>
</feature>
<keyword evidence="3" id="KW-1185">Reference proteome</keyword>
<dbReference type="EMBL" id="RJJD01000007">
    <property type="protein sequence ID" value="RNI26470.1"/>
    <property type="molecule type" value="Genomic_DNA"/>
</dbReference>
<comment type="caution">
    <text evidence="2">The sequence shown here is derived from an EMBL/GenBank/DDBJ whole genome shotgun (WGS) entry which is preliminary data.</text>
</comment>